<name>M8DKW2_9BACL</name>
<keyword evidence="2" id="KW-1185">Reference proteome</keyword>
<dbReference type="EMBL" id="APBN01000001">
    <property type="protein sequence ID" value="EMT54278.1"/>
    <property type="molecule type" value="Genomic_DNA"/>
</dbReference>
<comment type="caution">
    <text evidence="1">The sequence shown here is derived from an EMBL/GenBank/DDBJ whole genome shotgun (WGS) entry which is preliminary data.</text>
</comment>
<dbReference type="Proteomes" id="UP000012081">
    <property type="component" value="Unassembled WGS sequence"/>
</dbReference>
<dbReference type="STRING" id="1300222.I532_01690"/>
<gene>
    <name evidence="1" type="ORF">I532_01690</name>
</gene>
<proteinExistence type="predicted"/>
<evidence type="ECO:0000313" key="1">
    <source>
        <dbReference type="EMBL" id="EMT54278.1"/>
    </source>
</evidence>
<protein>
    <submittedName>
        <fullName evidence="1">Uncharacterized protein</fullName>
    </submittedName>
</protein>
<dbReference type="AlphaFoldDB" id="M8DKW2"/>
<sequence length="246" mass="29395">MKELILLDSYLSIKSFLNNLQQKQFTKLLQHLDEGIPELIDYIQETYEDISEDFLEFMTALHEKIKVNSTEEFTSQLKEQSNSDFFMNHFVSVYRTSMQPYFDGEYLRNIENNKFELVINTIIRDIFVERKYKKPESLIQILGNEDGEEIRKSYRIISLFLRNFFEQNSSYEDFRDFLRDEFNFEGDKPNIFVNIIKDNNRDGQLERYFLFQNLQEVKRALSELAVSIQDDESNDPGDEDQVEVQS</sequence>
<accession>M8DKW2</accession>
<reference evidence="1 2" key="1">
    <citation type="submission" date="2013-03" db="EMBL/GenBank/DDBJ databases">
        <title>Assembly of a new bacterial strain Brevibacillus borstelensis AK1.</title>
        <authorList>
            <person name="Rajan I."/>
            <person name="PoliReddy D."/>
            <person name="Sugumar T."/>
            <person name="Rathinam K."/>
            <person name="Alqarawi S."/>
            <person name="Khalil A.B."/>
            <person name="Sivakumar N."/>
        </authorList>
    </citation>
    <scope>NUCLEOTIDE SEQUENCE [LARGE SCALE GENOMIC DNA]</scope>
    <source>
        <strain evidence="1 2">AK1</strain>
    </source>
</reference>
<organism evidence="1 2">
    <name type="scientific">Brevibacillus borstelensis AK1</name>
    <dbReference type="NCBI Taxonomy" id="1300222"/>
    <lineage>
        <taxon>Bacteria</taxon>
        <taxon>Bacillati</taxon>
        <taxon>Bacillota</taxon>
        <taxon>Bacilli</taxon>
        <taxon>Bacillales</taxon>
        <taxon>Paenibacillaceae</taxon>
        <taxon>Brevibacillus</taxon>
    </lineage>
</organism>
<dbReference type="RefSeq" id="WP_003385998.1">
    <property type="nucleotide sequence ID" value="NZ_APBN01000001.1"/>
</dbReference>
<evidence type="ECO:0000313" key="2">
    <source>
        <dbReference type="Proteomes" id="UP000012081"/>
    </source>
</evidence>